<evidence type="ECO:0000313" key="2">
    <source>
        <dbReference type="Proteomes" id="UP000886998"/>
    </source>
</evidence>
<dbReference type="AlphaFoldDB" id="A0A8X6X262"/>
<accession>A0A8X6X262</accession>
<dbReference type="Proteomes" id="UP000886998">
    <property type="component" value="Unassembled WGS sequence"/>
</dbReference>
<proteinExistence type="predicted"/>
<reference evidence="1" key="1">
    <citation type="submission" date="2020-08" db="EMBL/GenBank/DDBJ databases">
        <title>Multicomponent nature underlies the extraordinary mechanical properties of spider dragline silk.</title>
        <authorList>
            <person name="Kono N."/>
            <person name="Nakamura H."/>
            <person name="Mori M."/>
            <person name="Yoshida Y."/>
            <person name="Ohtoshi R."/>
            <person name="Malay A.D."/>
            <person name="Moran D.A.P."/>
            <person name="Tomita M."/>
            <person name="Numata K."/>
            <person name="Arakawa K."/>
        </authorList>
    </citation>
    <scope>NUCLEOTIDE SEQUENCE</scope>
</reference>
<dbReference type="EMBL" id="BMAV01004930">
    <property type="protein sequence ID" value="GFY45593.1"/>
    <property type="molecule type" value="Genomic_DNA"/>
</dbReference>
<sequence>MYVSWDNIKDERVTYYDGHQWSNLSLPDGNYTIKGLNRYMEKVFGNEPPILFGIVEERQRTAIKLKDPYKIHLTKSKKLHKLLGFEPKVYDEPEQMGKFIADLSGGNDNI</sequence>
<protein>
    <submittedName>
        <fullName evidence="1">Uncharacterized protein</fullName>
    </submittedName>
</protein>
<comment type="caution">
    <text evidence="1">The sequence shown here is derived from an EMBL/GenBank/DDBJ whole genome shotgun (WGS) entry which is preliminary data.</text>
</comment>
<keyword evidence="2" id="KW-1185">Reference proteome</keyword>
<gene>
    <name evidence="1" type="primary">AVEN_7239_1</name>
    <name evidence="1" type="ORF">TNIN_106281</name>
</gene>
<name>A0A8X6X262_9ARAC</name>
<organism evidence="1 2">
    <name type="scientific">Trichonephila inaurata madagascariensis</name>
    <dbReference type="NCBI Taxonomy" id="2747483"/>
    <lineage>
        <taxon>Eukaryota</taxon>
        <taxon>Metazoa</taxon>
        <taxon>Ecdysozoa</taxon>
        <taxon>Arthropoda</taxon>
        <taxon>Chelicerata</taxon>
        <taxon>Arachnida</taxon>
        <taxon>Araneae</taxon>
        <taxon>Araneomorphae</taxon>
        <taxon>Entelegynae</taxon>
        <taxon>Araneoidea</taxon>
        <taxon>Nephilidae</taxon>
        <taxon>Trichonephila</taxon>
        <taxon>Trichonephila inaurata</taxon>
    </lineage>
</organism>
<evidence type="ECO:0000313" key="1">
    <source>
        <dbReference type="EMBL" id="GFY45593.1"/>
    </source>
</evidence>